<accession>A0A8R1E278</accession>
<reference evidence="2" key="2">
    <citation type="submission" date="2022-06" db="UniProtKB">
        <authorList>
            <consortium name="EnsemblMetazoa"/>
        </authorList>
    </citation>
    <scope>IDENTIFICATION</scope>
    <source>
        <strain evidence="2">DF5081</strain>
    </source>
</reference>
<dbReference type="Pfam" id="PF10318">
    <property type="entry name" value="7TM_GPCR_Srh"/>
    <property type="match status" value="2"/>
</dbReference>
<keyword evidence="1" id="KW-0812">Transmembrane</keyword>
<evidence type="ECO:0000313" key="2">
    <source>
        <dbReference type="EnsemblMetazoa" id="CJA16736.1"/>
    </source>
</evidence>
<dbReference type="InterPro" id="IPR053220">
    <property type="entry name" value="Nematode_rcpt-like_serp_H"/>
</dbReference>
<keyword evidence="1" id="KW-0472">Membrane</keyword>
<dbReference type="PANTHER" id="PTHR22941">
    <property type="entry name" value="SERPENTINE RECEPTOR"/>
    <property type="match status" value="1"/>
</dbReference>
<feature type="transmembrane region" description="Helical" evidence="1">
    <location>
        <begin position="29"/>
        <end position="52"/>
    </location>
</feature>
<proteinExistence type="predicted"/>
<dbReference type="EnsemblMetazoa" id="CJA16736.1">
    <property type="protein sequence ID" value="CJA16736.1"/>
    <property type="gene ID" value="WBGene00135941"/>
</dbReference>
<keyword evidence="3" id="KW-1185">Reference proteome</keyword>
<reference evidence="3" key="1">
    <citation type="submission" date="2010-08" db="EMBL/GenBank/DDBJ databases">
        <authorList>
            <consortium name="Caenorhabditis japonica Sequencing Consortium"/>
            <person name="Wilson R.K."/>
        </authorList>
    </citation>
    <scope>NUCLEOTIDE SEQUENCE [LARGE SCALE GENOMIC DNA]</scope>
    <source>
        <strain evidence="3">DF5081</strain>
    </source>
</reference>
<evidence type="ECO:0000313" key="3">
    <source>
        <dbReference type="Proteomes" id="UP000005237"/>
    </source>
</evidence>
<dbReference type="InterPro" id="IPR019422">
    <property type="entry name" value="7TM_GPCR_serpentine_rcpt_Srh"/>
</dbReference>
<feature type="transmembrane region" description="Helical" evidence="1">
    <location>
        <begin position="293"/>
        <end position="316"/>
    </location>
</feature>
<feature type="transmembrane region" description="Helical" evidence="1">
    <location>
        <begin position="263"/>
        <end position="287"/>
    </location>
</feature>
<dbReference type="Proteomes" id="UP000005237">
    <property type="component" value="Unassembled WGS sequence"/>
</dbReference>
<evidence type="ECO:0000256" key="1">
    <source>
        <dbReference type="SAM" id="Phobius"/>
    </source>
</evidence>
<name>A0A8R1E278_CAEJA</name>
<keyword evidence="1" id="KW-1133">Transmembrane helix</keyword>
<dbReference type="AlphaFoldDB" id="A0A8R1E278"/>
<feature type="transmembrane region" description="Helical" evidence="1">
    <location>
        <begin position="212"/>
        <end position="242"/>
    </location>
</feature>
<protein>
    <submittedName>
        <fullName evidence="2">Uncharacterized protein</fullName>
    </submittedName>
</protein>
<sequence length="361" mass="41158">MSPTEIYYETEWKAHCPQKSSFLASWEGLAFYSHSLLIVSLPVYIFTTYCLLRKTPQSMHSVKFTLIVSHFCNGLLARHFIREPELCDWRKSISNIEKTFAMGAQCDELVSVRVVFGTSVRQYSRPSVDKNRVIGAAQQLICAKLMQKGDAEKQSALNCNRLFPTRRRQADCSLSGALCQYYVFTNEDLPCPTAEFFSADVFIFVSAYNWKIYMSLATVSITAFLSVQVVFFIVCCMYYLYFKKTPTTSLQTRNRQKVFLRGSIAQGLVPLICLVIPVFYCCTSVVLNYYNSAINNLMVLMLSTHGFFTEIVILMVHRPYRRFILQLVGRKIKGNVSAPNSVGPISREAANMRLTRRFGDA</sequence>
<dbReference type="PANTHER" id="PTHR22941:SF302">
    <property type="entry name" value="SERPENTINE RECEPTOR, CLASS H"/>
    <property type="match status" value="1"/>
</dbReference>
<organism evidence="2 3">
    <name type="scientific">Caenorhabditis japonica</name>
    <dbReference type="NCBI Taxonomy" id="281687"/>
    <lineage>
        <taxon>Eukaryota</taxon>
        <taxon>Metazoa</taxon>
        <taxon>Ecdysozoa</taxon>
        <taxon>Nematoda</taxon>
        <taxon>Chromadorea</taxon>
        <taxon>Rhabditida</taxon>
        <taxon>Rhabditina</taxon>
        <taxon>Rhabditomorpha</taxon>
        <taxon>Rhabditoidea</taxon>
        <taxon>Rhabditidae</taxon>
        <taxon>Peloderinae</taxon>
        <taxon>Caenorhabditis</taxon>
    </lineage>
</organism>